<evidence type="ECO:0000256" key="2">
    <source>
        <dbReference type="ARBA" id="ARBA00022737"/>
    </source>
</evidence>
<accession>A0A0C9VUJ9</accession>
<evidence type="ECO:0008006" key="7">
    <source>
        <dbReference type="Google" id="ProtNLM"/>
    </source>
</evidence>
<keyword evidence="2" id="KW-0677">Repeat</keyword>
<feature type="non-terminal residue" evidence="5">
    <location>
        <position position="147"/>
    </location>
</feature>
<dbReference type="Proteomes" id="UP000053820">
    <property type="component" value="Unassembled WGS sequence"/>
</dbReference>
<protein>
    <recommendedName>
        <fullName evidence="7">WD40 repeat-like protein</fullName>
    </recommendedName>
</protein>
<organism evidence="5 6">
    <name type="scientific">Hydnomerulius pinastri MD-312</name>
    <dbReference type="NCBI Taxonomy" id="994086"/>
    <lineage>
        <taxon>Eukaryota</taxon>
        <taxon>Fungi</taxon>
        <taxon>Dikarya</taxon>
        <taxon>Basidiomycota</taxon>
        <taxon>Agaricomycotina</taxon>
        <taxon>Agaricomycetes</taxon>
        <taxon>Agaricomycetidae</taxon>
        <taxon>Boletales</taxon>
        <taxon>Boletales incertae sedis</taxon>
        <taxon>Leucogyrophana</taxon>
    </lineage>
</organism>
<evidence type="ECO:0000313" key="6">
    <source>
        <dbReference type="Proteomes" id="UP000053820"/>
    </source>
</evidence>
<sequence length="147" mass="15734">MESESPSRLPAPSSADLSPHRSEESEGEPFGGQTAIYAISYSPNGKLIRTGTYDEGIRIWDSQSGRMLLELTGHTSDDNALSFSHNGTGLASGSDDRTIRIWNTSSGDTIGEPWEAHSGDVSSVAYSPDDKVIATAGLDGVVRIWYV</sequence>
<gene>
    <name evidence="5" type="ORF">HYDPIDRAFT_115457</name>
</gene>
<dbReference type="EMBL" id="KN839860">
    <property type="protein sequence ID" value="KIJ61675.1"/>
    <property type="molecule type" value="Genomic_DNA"/>
</dbReference>
<reference evidence="5 6" key="1">
    <citation type="submission" date="2014-04" db="EMBL/GenBank/DDBJ databases">
        <title>Evolutionary Origins and Diversification of the Mycorrhizal Mutualists.</title>
        <authorList>
            <consortium name="DOE Joint Genome Institute"/>
            <consortium name="Mycorrhizal Genomics Consortium"/>
            <person name="Kohler A."/>
            <person name="Kuo A."/>
            <person name="Nagy L.G."/>
            <person name="Floudas D."/>
            <person name="Copeland A."/>
            <person name="Barry K.W."/>
            <person name="Cichocki N."/>
            <person name="Veneault-Fourrey C."/>
            <person name="LaButti K."/>
            <person name="Lindquist E.A."/>
            <person name="Lipzen A."/>
            <person name="Lundell T."/>
            <person name="Morin E."/>
            <person name="Murat C."/>
            <person name="Riley R."/>
            <person name="Ohm R."/>
            <person name="Sun H."/>
            <person name="Tunlid A."/>
            <person name="Henrissat B."/>
            <person name="Grigoriev I.V."/>
            <person name="Hibbett D.S."/>
            <person name="Martin F."/>
        </authorList>
    </citation>
    <scope>NUCLEOTIDE SEQUENCE [LARGE SCALE GENOMIC DNA]</scope>
    <source>
        <strain evidence="5 6">MD-312</strain>
    </source>
</reference>
<dbReference type="Gene3D" id="2.130.10.10">
    <property type="entry name" value="YVTN repeat-like/Quinoprotein amine dehydrogenase"/>
    <property type="match status" value="1"/>
</dbReference>
<dbReference type="InterPro" id="IPR001680">
    <property type="entry name" value="WD40_rpt"/>
</dbReference>
<evidence type="ECO:0000313" key="5">
    <source>
        <dbReference type="EMBL" id="KIJ61675.1"/>
    </source>
</evidence>
<dbReference type="Pfam" id="PF00400">
    <property type="entry name" value="WD40"/>
    <property type="match status" value="3"/>
</dbReference>
<dbReference type="PROSITE" id="PS00678">
    <property type="entry name" value="WD_REPEATS_1"/>
    <property type="match status" value="1"/>
</dbReference>
<feature type="repeat" description="WD" evidence="3">
    <location>
        <begin position="71"/>
        <end position="112"/>
    </location>
</feature>
<dbReference type="PROSITE" id="PS50082">
    <property type="entry name" value="WD_REPEATS_2"/>
    <property type="match status" value="3"/>
</dbReference>
<evidence type="ECO:0000256" key="3">
    <source>
        <dbReference type="PROSITE-ProRule" id="PRU00221"/>
    </source>
</evidence>
<dbReference type="HOGENOM" id="CLU_000288_57_30_1"/>
<dbReference type="InterPro" id="IPR020472">
    <property type="entry name" value="WD40_PAC1"/>
</dbReference>
<dbReference type="AlphaFoldDB" id="A0A0C9VUJ9"/>
<dbReference type="InterPro" id="IPR015943">
    <property type="entry name" value="WD40/YVTN_repeat-like_dom_sf"/>
</dbReference>
<dbReference type="OrthoDB" id="6262491at2759"/>
<dbReference type="InterPro" id="IPR036322">
    <property type="entry name" value="WD40_repeat_dom_sf"/>
</dbReference>
<dbReference type="SUPFAM" id="SSF50978">
    <property type="entry name" value="WD40 repeat-like"/>
    <property type="match status" value="1"/>
</dbReference>
<dbReference type="InterPro" id="IPR019775">
    <property type="entry name" value="WD40_repeat_CS"/>
</dbReference>
<dbReference type="PANTHER" id="PTHR19879">
    <property type="entry name" value="TRANSCRIPTION INITIATION FACTOR TFIID"/>
    <property type="match status" value="1"/>
</dbReference>
<dbReference type="PANTHER" id="PTHR19879:SF9">
    <property type="entry name" value="TRANSCRIPTION INITIATION FACTOR TFIID SUBUNIT 5"/>
    <property type="match status" value="1"/>
</dbReference>
<keyword evidence="1 3" id="KW-0853">WD repeat</keyword>
<evidence type="ECO:0000256" key="1">
    <source>
        <dbReference type="ARBA" id="ARBA00022574"/>
    </source>
</evidence>
<dbReference type="SMART" id="SM00320">
    <property type="entry name" value="WD40"/>
    <property type="match status" value="3"/>
</dbReference>
<proteinExistence type="predicted"/>
<dbReference type="PRINTS" id="PR00320">
    <property type="entry name" value="GPROTEINBRPT"/>
</dbReference>
<evidence type="ECO:0000256" key="4">
    <source>
        <dbReference type="SAM" id="MobiDB-lite"/>
    </source>
</evidence>
<name>A0A0C9VUJ9_9AGAM</name>
<feature type="repeat" description="WD" evidence="3">
    <location>
        <begin position="114"/>
        <end position="147"/>
    </location>
</feature>
<feature type="region of interest" description="Disordered" evidence="4">
    <location>
        <begin position="1"/>
        <end position="31"/>
    </location>
</feature>
<keyword evidence="6" id="KW-1185">Reference proteome</keyword>
<dbReference type="PROSITE" id="PS50294">
    <property type="entry name" value="WD_REPEATS_REGION"/>
    <property type="match status" value="3"/>
</dbReference>
<feature type="repeat" description="WD" evidence="3">
    <location>
        <begin position="29"/>
        <end position="70"/>
    </location>
</feature>